<evidence type="ECO:0000313" key="2">
    <source>
        <dbReference type="EMBL" id="ATP58921.1"/>
    </source>
</evidence>
<keyword evidence="1" id="KW-1133">Transmembrane helix</keyword>
<evidence type="ECO:0000256" key="1">
    <source>
        <dbReference type="SAM" id="Phobius"/>
    </source>
</evidence>
<protein>
    <recommendedName>
        <fullName evidence="4">DUF2975 domain-containing protein</fullName>
    </recommendedName>
</protein>
<dbReference type="AlphaFoldDB" id="A0A2D1UBJ5"/>
<sequence>MKIEISAKHILNVLQVLSWIIFIGLCIEAGTIIFNLVYTFAVKPINTDNFWQGADLSDLYRHDHGHFMVIALFMVIVAVMKAIIFYLIIKLFVDKKLSISQPFTSKLRKIILNVAFLTLGISFFSHYGGKYVAWMLEQKIEMPDLIKLDLYAADVWFFMAIILFVIAEVVKRGIEIQTENDLTI</sequence>
<feature type="transmembrane region" description="Helical" evidence="1">
    <location>
        <begin position="12"/>
        <end position="41"/>
    </location>
</feature>
<gene>
    <name evidence="2" type="ORF">CPT03_21845</name>
</gene>
<evidence type="ECO:0008006" key="4">
    <source>
        <dbReference type="Google" id="ProtNLM"/>
    </source>
</evidence>
<keyword evidence="1" id="KW-0472">Membrane</keyword>
<feature type="transmembrane region" description="Helical" evidence="1">
    <location>
        <begin position="148"/>
        <end position="167"/>
    </location>
</feature>
<dbReference type="Proteomes" id="UP000223749">
    <property type="component" value="Chromosome"/>
</dbReference>
<dbReference type="KEGG" id="pgs:CPT03_21845"/>
<accession>A0A2D1UBJ5</accession>
<feature type="transmembrane region" description="Helical" evidence="1">
    <location>
        <begin position="110"/>
        <end position="128"/>
    </location>
</feature>
<dbReference type="RefSeq" id="WP_099440799.1">
    <property type="nucleotide sequence ID" value="NZ_CP024091.1"/>
</dbReference>
<keyword evidence="3" id="KW-1185">Reference proteome</keyword>
<dbReference type="OrthoDB" id="672524at2"/>
<dbReference type="EMBL" id="CP024091">
    <property type="protein sequence ID" value="ATP58921.1"/>
    <property type="molecule type" value="Genomic_DNA"/>
</dbReference>
<dbReference type="Pfam" id="PF11188">
    <property type="entry name" value="DUF2975"/>
    <property type="match status" value="1"/>
</dbReference>
<proteinExistence type="predicted"/>
<organism evidence="2 3">
    <name type="scientific">Pedobacter ginsengisoli</name>
    <dbReference type="NCBI Taxonomy" id="363852"/>
    <lineage>
        <taxon>Bacteria</taxon>
        <taxon>Pseudomonadati</taxon>
        <taxon>Bacteroidota</taxon>
        <taxon>Sphingobacteriia</taxon>
        <taxon>Sphingobacteriales</taxon>
        <taxon>Sphingobacteriaceae</taxon>
        <taxon>Pedobacter</taxon>
    </lineage>
</organism>
<reference evidence="2 3" key="1">
    <citation type="submission" date="2017-10" db="EMBL/GenBank/DDBJ databases">
        <title>Whole genome of Pedobacter ginsengisoli T01R-27 isolated from tomato rhizosphere.</title>
        <authorList>
            <person name="Weon H.-Y."/>
            <person name="Lee S.A."/>
            <person name="Sang M.K."/>
            <person name="Song J."/>
        </authorList>
    </citation>
    <scope>NUCLEOTIDE SEQUENCE [LARGE SCALE GENOMIC DNA]</scope>
    <source>
        <strain evidence="2 3">T01R-27</strain>
    </source>
</reference>
<keyword evidence="1" id="KW-0812">Transmembrane</keyword>
<name>A0A2D1UBJ5_9SPHI</name>
<dbReference type="InterPro" id="IPR021354">
    <property type="entry name" value="DUF2975"/>
</dbReference>
<evidence type="ECO:0000313" key="3">
    <source>
        <dbReference type="Proteomes" id="UP000223749"/>
    </source>
</evidence>
<feature type="transmembrane region" description="Helical" evidence="1">
    <location>
        <begin position="67"/>
        <end position="89"/>
    </location>
</feature>